<evidence type="ECO:0000259" key="9">
    <source>
        <dbReference type="PROSITE" id="PS50157"/>
    </source>
</evidence>
<feature type="region of interest" description="Disordered" evidence="8">
    <location>
        <begin position="179"/>
        <end position="201"/>
    </location>
</feature>
<feature type="compositionally biased region" description="Basic and acidic residues" evidence="8">
    <location>
        <begin position="659"/>
        <end position="668"/>
    </location>
</feature>
<feature type="region of interest" description="Disordered" evidence="8">
    <location>
        <begin position="414"/>
        <end position="466"/>
    </location>
</feature>
<keyword evidence="6" id="KW-0539">Nucleus</keyword>
<accession>A0A8S9X622</accession>
<gene>
    <name evidence="10" type="ORF">GE061_003417</name>
</gene>
<evidence type="ECO:0000256" key="6">
    <source>
        <dbReference type="ARBA" id="ARBA00023242"/>
    </source>
</evidence>
<dbReference type="AlphaFoldDB" id="A0A8S9X622"/>
<dbReference type="EMBL" id="WIXP02000011">
    <property type="protein sequence ID" value="KAF6203005.1"/>
    <property type="molecule type" value="Genomic_DNA"/>
</dbReference>
<name>A0A8S9X622_APOLU</name>
<dbReference type="Gene3D" id="3.30.160.60">
    <property type="entry name" value="Classic Zinc Finger"/>
    <property type="match status" value="1"/>
</dbReference>
<comment type="caution">
    <text evidence="10">The sequence shown here is derived from an EMBL/GenBank/DDBJ whole genome shotgun (WGS) entry which is preliminary data.</text>
</comment>
<dbReference type="Proteomes" id="UP000466442">
    <property type="component" value="Unassembled WGS sequence"/>
</dbReference>
<feature type="domain" description="C2H2-type" evidence="9">
    <location>
        <begin position="733"/>
        <end position="761"/>
    </location>
</feature>
<comment type="subcellular location">
    <subcellularLocation>
        <location evidence="1">Nucleus</location>
    </subcellularLocation>
</comment>
<dbReference type="SMART" id="SM00355">
    <property type="entry name" value="ZnF_C2H2"/>
    <property type="match status" value="2"/>
</dbReference>
<evidence type="ECO:0000313" key="10">
    <source>
        <dbReference type="EMBL" id="KAF6203005.1"/>
    </source>
</evidence>
<feature type="region of interest" description="Disordered" evidence="8">
    <location>
        <begin position="651"/>
        <end position="671"/>
    </location>
</feature>
<evidence type="ECO:0000256" key="3">
    <source>
        <dbReference type="ARBA" id="ARBA00022737"/>
    </source>
</evidence>
<feature type="region of interest" description="Disordered" evidence="8">
    <location>
        <begin position="293"/>
        <end position="320"/>
    </location>
</feature>
<evidence type="ECO:0000256" key="2">
    <source>
        <dbReference type="ARBA" id="ARBA00022723"/>
    </source>
</evidence>
<evidence type="ECO:0000256" key="4">
    <source>
        <dbReference type="ARBA" id="ARBA00022771"/>
    </source>
</evidence>
<feature type="compositionally biased region" description="Basic and acidic residues" evidence="8">
    <location>
        <begin position="308"/>
        <end position="318"/>
    </location>
</feature>
<dbReference type="GO" id="GO:0005634">
    <property type="term" value="C:nucleus"/>
    <property type="evidence" value="ECO:0007669"/>
    <property type="project" value="UniProtKB-SubCell"/>
</dbReference>
<keyword evidence="5" id="KW-0862">Zinc</keyword>
<keyword evidence="11" id="KW-1185">Reference proteome</keyword>
<feature type="region of interest" description="Disordered" evidence="8">
    <location>
        <begin position="138"/>
        <end position="162"/>
    </location>
</feature>
<dbReference type="InterPro" id="IPR050888">
    <property type="entry name" value="ZnF_C2H2-type_TF"/>
</dbReference>
<feature type="compositionally biased region" description="Basic and acidic residues" evidence="8">
    <location>
        <begin position="421"/>
        <end position="435"/>
    </location>
</feature>
<sequence>MRCDPCKIRFLKVPWFLGHLVRCPKWKENGQDVIDYFSTISKKKLVILRRPSKKKRPKRSSEILDPAEELIRPQPPICFTCFCGKSFMSQTRHSAHVRECLAKVMSTKKPVTTPATSTTAKHTVVQLDEDHFKVIIQSSDSKENAQEEQVPSQTDEGEQEEEEVANLPMEEAAERLQDNVADPLQPTGDTLKVEDPEDSGVGEHITAADEEASTSRVVDDHSVSISHEASVEVLEREVMLETETLDNPELEDTVFRLGYFEEKPKPDGSNQGEVANEIEVGTYEEVAQEFIVEDQEGGEEEEEEEKEDQEKTAEDKSIRGRLPSIRPLDKTLDIDATVCECGKKLKSSDDITAHLQVCSVYSKKSPKKTSGPSKTVVLITCVCTGKFTKADIKDHLLHCATWKYVKQKKNLEGTRSQYEVSESHTEECVESDTTKDPPSQTECDDLVDSEEPKIASESEDNEQHDDLSQYIIEEIIDTPIVEGGDSEFEISKVVSLQDSSQAHPSSEPDMKEEDASSITEADIDNSLVLPNSELPKVTYKCECGALFRHLNVFKVHQTSCSKYLESQGLEGEIVSTSEPKVAKEDIILTYPVPMQGEVLVNRQCKCGLIIDTICAYRNHTANCPLSQAARQKRRRSTLNVEITRKPSLMTSSQGRISFTKKDSEEATRRNSTPLPLWKELQADQTLNLPSTPRMWEILCPKLKYPCPECWRSYNSKYSLKRHQTLECGKEPQEECPICQRRFHQKSSLNRHIKFIHHYQQDVFNELEKGLVPNLLSE</sequence>
<dbReference type="GO" id="GO:0008270">
    <property type="term" value="F:zinc ion binding"/>
    <property type="evidence" value="ECO:0007669"/>
    <property type="project" value="UniProtKB-KW"/>
</dbReference>
<evidence type="ECO:0000256" key="8">
    <source>
        <dbReference type="SAM" id="MobiDB-lite"/>
    </source>
</evidence>
<feature type="region of interest" description="Disordered" evidence="8">
    <location>
        <begin position="496"/>
        <end position="516"/>
    </location>
</feature>
<dbReference type="PANTHER" id="PTHR24406">
    <property type="entry name" value="TRANSCRIPTIONAL REPRESSOR CTCFL-RELATED"/>
    <property type="match status" value="1"/>
</dbReference>
<dbReference type="SUPFAM" id="SSF57667">
    <property type="entry name" value="beta-beta-alpha zinc fingers"/>
    <property type="match status" value="1"/>
</dbReference>
<dbReference type="PROSITE" id="PS00028">
    <property type="entry name" value="ZINC_FINGER_C2H2_1"/>
    <property type="match status" value="1"/>
</dbReference>
<dbReference type="OrthoDB" id="10004641at2759"/>
<dbReference type="Pfam" id="PF00096">
    <property type="entry name" value="zf-C2H2"/>
    <property type="match status" value="2"/>
</dbReference>
<evidence type="ECO:0000256" key="7">
    <source>
        <dbReference type="PROSITE-ProRule" id="PRU00042"/>
    </source>
</evidence>
<keyword evidence="4 7" id="KW-0863">Zinc-finger</keyword>
<protein>
    <recommendedName>
        <fullName evidence="9">C2H2-type domain-containing protein</fullName>
    </recommendedName>
</protein>
<feature type="compositionally biased region" description="Acidic residues" evidence="8">
    <location>
        <begin position="293"/>
        <end position="307"/>
    </location>
</feature>
<dbReference type="InterPro" id="IPR013087">
    <property type="entry name" value="Znf_C2H2_type"/>
</dbReference>
<dbReference type="PROSITE" id="PS50157">
    <property type="entry name" value="ZINC_FINGER_C2H2_2"/>
    <property type="match status" value="2"/>
</dbReference>
<evidence type="ECO:0000256" key="5">
    <source>
        <dbReference type="ARBA" id="ARBA00022833"/>
    </source>
</evidence>
<reference evidence="10" key="1">
    <citation type="journal article" date="2021" name="Mol. Ecol. Resour.">
        <title>Apolygus lucorum genome provides insights into omnivorousness and mesophyll feeding.</title>
        <authorList>
            <person name="Liu Y."/>
            <person name="Liu H."/>
            <person name="Wang H."/>
            <person name="Huang T."/>
            <person name="Liu B."/>
            <person name="Yang B."/>
            <person name="Yin L."/>
            <person name="Li B."/>
            <person name="Zhang Y."/>
            <person name="Zhang S."/>
            <person name="Jiang F."/>
            <person name="Zhang X."/>
            <person name="Ren Y."/>
            <person name="Wang B."/>
            <person name="Wang S."/>
            <person name="Lu Y."/>
            <person name="Wu K."/>
            <person name="Fan W."/>
            <person name="Wang G."/>
        </authorList>
    </citation>
    <scope>NUCLEOTIDE SEQUENCE</scope>
    <source>
        <strain evidence="10">12Hb</strain>
    </source>
</reference>
<evidence type="ECO:0000313" key="11">
    <source>
        <dbReference type="Proteomes" id="UP000466442"/>
    </source>
</evidence>
<dbReference type="InterPro" id="IPR036236">
    <property type="entry name" value="Znf_C2H2_sf"/>
</dbReference>
<proteinExistence type="predicted"/>
<organism evidence="10 11">
    <name type="scientific">Apolygus lucorum</name>
    <name type="common">Small green plant bug</name>
    <name type="synonym">Lygocoris lucorum</name>
    <dbReference type="NCBI Taxonomy" id="248454"/>
    <lineage>
        <taxon>Eukaryota</taxon>
        <taxon>Metazoa</taxon>
        <taxon>Ecdysozoa</taxon>
        <taxon>Arthropoda</taxon>
        <taxon>Hexapoda</taxon>
        <taxon>Insecta</taxon>
        <taxon>Pterygota</taxon>
        <taxon>Neoptera</taxon>
        <taxon>Paraneoptera</taxon>
        <taxon>Hemiptera</taxon>
        <taxon>Heteroptera</taxon>
        <taxon>Panheteroptera</taxon>
        <taxon>Cimicomorpha</taxon>
        <taxon>Miridae</taxon>
        <taxon>Mirini</taxon>
        <taxon>Apolygus</taxon>
    </lineage>
</organism>
<evidence type="ECO:0000256" key="1">
    <source>
        <dbReference type="ARBA" id="ARBA00004123"/>
    </source>
</evidence>
<keyword evidence="2" id="KW-0479">Metal-binding</keyword>
<feature type="domain" description="C2H2-type" evidence="9">
    <location>
        <begin position="704"/>
        <end position="731"/>
    </location>
</feature>
<keyword evidence="3" id="KW-0677">Repeat</keyword>